<dbReference type="Proteomes" id="UP000051012">
    <property type="component" value="Unassembled WGS sequence"/>
</dbReference>
<evidence type="ECO:0008006" key="5">
    <source>
        <dbReference type="Google" id="ProtNLM"/>
    </source>
</evidence>
<evidence type="ECO:0000256" key="1">
    <source>
        <dbReference type="SAM" id="Coils"/>
    </source>
</evidence>
<keyword evidence="2" id="KW-0812">Transmembrane</keyword>
<keyword evidence="2" id="KW-0472">Membrane</keyword>
<reference evidence="3 4" key="1">
    <citation type="journal article" date="2015" name="Microbiome">
        <title>Genomic resolution of linkages in carbon, nitrogen, and sulfur cycling among widespread estuary sediment bacteria.</title>
        <authorList>
            <person name="Baker B.J."/>
            <person name="Lazar C.S."/>
            <person name="Teske A.P."/>
            <person name="Dick G.J."/>
        </authorList>
    </citation>
    <scope>NUCLEOTIDE SEQUENCE [LARGE SCALE GENOMIC DNA]</scope>
    <source>
        <strain evidence="3">DG_78</strain>
    </source>
</reference>
<comment type="caution">
    <text evidence="3">The sequence shown here is derived from an EMBL/GenBank/DDBJ whole genome shotgun (WGS) entry which is preliminary data.</text>
</comment>
<dbReference type="AlphaFoldDB" id="A0A0S7YHI6"/>
<dbReference type="PANTHER" id="PTHR40278">
    <property type="entry name" value="DNA UTILIZATION PROTEIN HOFN"/>
    <property type="match status" value="1"/>
</dbReference>
<gene>
    <name evidence="3" type="ORF">AMJ52_01260</name>
</gene>
<evidence type="ECO:0000313" key="4">
    <source>
        <dbReference type="Proteomes" id="UP000051012"/>
    </source>
</evidence>
<sequence length="201" mass="22200">MIKINLAPSAKKGRVPKAKGVRGPALGIKLPSVQVTLLYIIGIVIVVVLIAVTLLAQSNRIGSLNKNINELSAKLEELKAYKATVDSLEKRERELASLIKPIVELNKNRFFIAHILDEISARIPSYTWLTQLDIGQSDMRVNGVTASNLLVADFMNRLEESPYISNVDLTVLEKKVVGKMEMMDFKLTANVGYDTIAGRQP</sequence>
<accession>A0A0S7YHI6</accession>
<organism evidence="3 4">
    <name type="scientific">candidate division TA06 bacterium DG_78</name>
    <dbReference type="NCBI Taxonomy" id="1703772"/>
    <lineage>
        <taxon>Bacteria</taxon>
        <taxon>Bacteria division TA06</taxon>
    </lineage>
</organism>
<proteinExistence type="predicted"/>
<evidence type="ECO:0000256" key="2">
    <source>
        <dbReference type="SAM" id="Phobius"/>
    </source>
</evidence>
<feature type="coiled-coil region" evidence="1">
    <location>
        <begin position="61"/>
        <end position="98"/>
    </location>
</feature>
<name>A0A0S7YHI6_UNCT6</name>
<dbReference type="InterPro" id="IPR007813">
    <property type="entry name" value="PilN"/>
</dbReference>
<feature type="transmembrane region" description="Helical" evidence="2">
    <location>
        <begin position="36"/>
        <end position="56"/>
    </location>
</feature>
<evidence type="ECO:0000313" key="3">
    <source>
        <dbReference type="EMBL" id="KPJ74229.1"/>
    </source>
</evidence>
<dbReference type="Pfam" id="PF05137">
    <property type="entry name" value="PilN"/>
    <property type="match status" value="1"/>
</dbReference>
<dbReference type="PANTHER" id="PTHR40278:SF1">
    <property type="entry name" value="DNA UTILIZATION PROTEIN HOFN"/>
    <property type="match status" value="1"/>
</dbReference>
<keyword evidence="2" id="KW-1133">Transmembrane helix</keyword>
<dbReference type="EMBL" id="LJNI01000010">
    <property type="protein sequence ID" value="KPJ74229.1"/>
    <property type="molecule type" value="Genomic_DNA"/>
</dbReference>
<keyword evidence="1" id="KW-0175">Coiled coil</keyword>
<dbReference type="InterPro" id="IPR052534">
    <property type="entry name" value="Extracell_DNA_Util/SecSys_Comp"/>
</dbReference>
<protein>
    <recommendedName>
        <fullName evidence="5">Fimbrial assembly protein</fullName>
    </recommendedName>
</protein>